<reference evidence="2 3" key="1">
    <citation type="submission" date="2023-07" db="EMBL/GenBank/DDBJ databases">
        <title>Sorghum-associated microbial communities from plants grown in Nebraska, USA.</title>
        <authorList>
            <person name="Schachtman D."/>
        </authorList>
    </citation>
    <scope>NUCLEOTIDE SEQUENCE [LARGE SCALE GENOMIC DNA]</scope>
    <source>
        <strain evidence="2 3">DS2154</strain>
    </source>
</reference>
<keyword evidence="1" id="KW-0812">Transmembrane</keyword>
<organism evidence="2 3">
    <name type="scientific">Caulobacter rhizosphaerae</name>
    <dbReference type="NCBI Taxonomy" id="2010972"/>
    <lineage>
        <taxon>Bacteria</taxon>
        <taxon>Pseudomonadati</taxon>
        <taxon>Pseudomonadota</taxon>
        <taxon>Alphaproteobacteria</taxon>
        <taxon>Caulobacterales</taxon>
        <taxon>Caulobacteraceae</taxon>
        <taxon>Caulobacter</taxon>
    </lineage>
</organism>
<feature type="transmembrane region" description="Helical" evidence="1">
    <location>
        <begin position="75"/>
        <end position="94"/>
    </location>
</feature>
<name>A0ABU1N0V6_9CAUL</name>
<feature type="transmembrane region" description="Helical" evidence="1">
    <location>
        <begin position="126"/>
        <end position="145"/>
    </location>
</feature>
<dbReference type="Proteomes" id="UP001262754">
    <property type="component" value="Unassembled WGS sequence"/>
</dbReference>
<dbReference type="RefSeq" id="WP_163232933.1">
    <property type="nucleotide sequence ID" value="NZ_BMLD01000011.1"/>
</dbReference>
<evidence type="ECO:0000313" key="3">
    <source>
        <dbReference type="Proteomes" id="UP001262754"/>
    </source>
</evidence>
<protein>
    <submittedName>
        <fullName evidence="2">Uncharacterized protein</fullName>
    </submittedName>
</protein>
<gene>
    <name evidence="2" type="ORF">J2800_002690</name>
</gene>
<accession>A0ABU1N0V6</accession>
<evidence type="ECO:0000313" key="2">
    <source>
        <dbReference type="EMBL" id="MDR6531937.1"/>
    </source>
</evidence>
<proteinExistence type="predicted"/>
<dbReference type="EMBL" id="JAVDRL010000007">
    <property type="protein sequence ID" value="MDR6531937.1"/>
    <property type="molecule type" value="Genomic_DNA"/>
</dbReference>
<keyword evidence="1" id="KW-1133">Transmembrane helix</keyword>
<feature type="transmembrane region" description="Helical" evidence="1">
    <location>
        <begin position="157"/>
        <end position="179"/>
    </location>
</feature>
<evidence type="ECO:0000256" key="1">
    <source>
        <dbReference type="SAM" id="Phobius"/>
    </source>
</evidence>
<comment type="caution">
    <text evidence="2">The sequence shown here is derived from an EMBL/GenBank/DDBJ whole genome shotgun (WGS) entry which is preliminary data.</text>
</comment>
<keyword evidence="3" id="KW-1185">Reference proteome</keyword>
<feature type="transmembrane region" description="Helical" evidence="1">
    <location>
        <begin position="41"/>
        <end position="63"/>
    </location>
</feature>
<keyword evidence="1" id="KW-0472">Membrane</keyword>
<sequence>MEFERLEQAWRSQANTPDQQAQAYLMEQLMHALKARRRGEILLFAIPVAAMALFTAIAARSILIGQTDLGREWGALAMLGVCWAMLGAVAVAALRARRTPGDGSPVRQALEALLAANRRARVNYRIFWMSLPVFLVPLLVAVVQLNQVGKTTDRDMGQMLLVFGVALGASVGWNALRFFKVLKPEQRRLEGLLAAYEGS</sequence>